<sequence>MPNLSKLRYASPRSSTLADDLRRAAHGYLQENGDHRFADFGLIAKGLFLAICAVLLYAAMVTAASPVVFVLAYLAFPFFAMMLAMNVLHDGAHRALSPWAWLDSAMIRLTAIPLGIEPAYWTVRHVHYHHAHANIEHYDLDTAANRFLRQTPFQPWYPQFQYQHRYWPLIAALSLPYINWIYDWSDRLGLTALKADRVLPGVRGWATFLCAKALHLLTAVAVPAWVAHQLGLGWGWVAFSYFVGQMLASCVLVALILGTHWADVTFYLPPESGQLPHTWHEHAFHTACDWKPQPAWIGYWLGGLNWHLTHHLFPTYSHRHYPALAARVAEVARTHALDYRTLTYPELLAAQQTFLRAMGERPS</sequence>
<proteinExistence type="predicted"/>
<dbReference type="GO" id="GO:0016717">
    <property type="term" value="F:oxidoreductase activity, acting on paired donors, with oxidation of a pair of donors resulting in the reduction of molecular oxygen to two molecules of water"/>
    <property type="evidence" value="ECO:0007669"/>
    <property type="project" value="TreeGrafter"/>
</dbReference>
<name>A0A192A708_9RALS</name>
<evidence type="ECO:0000313" key="2">
    <source>
        <dbReference type="Proteomes" id="UP000078572"/>
    </source>
</evidence>
<keyword evidence="2" id="KW-1185">Reference proteome</keyword>
<gene>
    <name evidence="1" type="ORF">A9Y76_26690</name>
</gene>
<dbReference type="PANTHER" id="PTHR19353:SF19">
    <property type="entry name" value="DELTA(5) FATTY ACID DESATURASE C-RELATED"/>
    <property type="match status" value="1"/>
</dbReference>
<dbReference type="GeneID" id="61529640"/>
<dbReference type="OrthoDB" id="104711at2"/>
<accession>A0A192A708</accession>
<dbReference type="PANTHER" id="PTHR19353">
    <property type="entry name" value="FATTY ACID DESATURASE 2"/>
    <property type="match status" value="1"/>
</dbReference>
<reference evidence="2" key="1">
    <citation type="submission" date="2016-06" db="EMBL/GenBank/DDBJ databases">
        <authorList>
            <person name="Xu Y."/>
            <person name="Nagy A."/>
            <person name="Yan X."/>
            <person name="Kim S.W."/>
            <person name="Haley B."/>
            <person name="Liu N.T."/>
            <person name="Nou X."/>
        </authorList>
    </citation>
    <scope>NUCLEOTIDE SEQUENCE [LARGE SCALE GENOMIC DNA]</scope>
    <source>
        <strain evidence="2">ATCC 49129</strain>
    </source>
</reference>
<dbReference type="GO" id="GO:0008610">
    <property type="term" value="P:lipid biosynthetic process"/>
    <property type="evidence" value="ECO:0007669"/>
    <property type="project" value="UniProtKB-ARBA"/>
</dbReference>
<dbReference type="AlphaFoldDB" id="A0A192A708"/>
<dbReference type="Pfam" id="PF00487">
    <property type="entry name" value="FA_desaturase"/>
    <property type="match status" value="1"/>
</dbReference>
<dbReference type="RefSeq" id="WP_064808969.1">
    <property type="nucleotide sequence ID" value="NZ_CP016023.1"/>
</dbReference>
<evidence type="ECO:0000313" key="1">
    <source>
        <dbReference type="EMBL" id="ANJ76041.1"/>
    </source>
</evidence>
<dbReference type="InterPro" id="IPR005804">
    <property type="entry name" value="FA_desaturase_dom"/>
</dbReference>
<dbReference type="STRING" id="190721.ACS15_5784"/>
<dbReference type="InterPro" id="IPR012171">
    <property type="entry name" value="Fatty_acid_desaturase"/>
</dbReference>
<dbReference type="EMBL" id="CP016023">
    <property type="protein sequence ID" value="ANJ76041.1"/>
    <property type="molecule type" value="Genomic_DNA"/>
</dbReference>
<organism evidence="1 2">
    <name type="scientific">Ralstonia insidiosa</name>
    <dbReference type="NCBI Taxonomy" id="190721"/>
    <lineage>
        <taxon>Bacteria</taxon>
        <taxon>Pseudomonadati</taxon>
        <taxon>Pseudomonadota</taxon>
        <taxon>Betaproteobacteria</taxon>
        <taxon>Burkholderiales</taxon>
        <taxon>Burkholderiaceae</taxon>
        <taxon>Ralstonia</taxon>
    </lineage>
</organism>
<protein>
    <submittedName>
        <fullName evidence="1">Linoleoyl-CoA desaturase</fullName>
    </submittedName>
</protein>
<dbReference type="Proteomes" id="UP000078572">
    <property type="component" value="Chromosome 2"/>
</dbReference>
<dbReference type="CDD" id="cd03506">
    <property type="entry name" value="Delta6-FADS-like"/>
    <property type="match status" value="1"/>
</dbReference>
<dbReference type="GO" id="GO:0016020">
    <property type="term" value="C:membrane"/>
    <property type="evidence" value="ECO:0007669"/>
    <property type="project" value="TreeGrafter"/>
</dbReference>